<accession>D7MXZ5</accession>
<dbReference type="InterPro" id="IPR011990">
    <property type="entry name" value="TPR-like_helical_dom_sf"/>
</dbReference>
<dbReference type="STRING" id="81972.D7MXZ5"/>
<evidence type="ECO:0000256" key="1">
    <source>
        <dbReference type="SAM" id="MobiDB-lite"/>
    </source>
</evidence>
<organism evidence="3">
    <name type="scientific">Arabidopsis lyrata subsp. lyrata</name>
    <name type="common">Lyre-leaved rock-cress</name>
    <dbReference type="NCBI Taxonomy" id="81972"/>
    <lineage>
        <taxon>Eukaryota</taxon>
        <taxon>Viridiplantae</taxon>
        <taxon>Streptophyta</taxon>
        <taxon>Embryophyta</taxon>
        <taxon>Tracheophyta</taxon>
        <taxon>Spermatophyta</taxon>
        <taxon>Magnoliopsida</taxon>
        <taxon>eudicotyledons</taxon>
        <taxon>Gunneridae</taxon>
        <taxon>Pentapetalae</taxon>
        <taxon>rosids</taxon>
        <taxon>malvids</taxon>
        <taxon>Brassicales</taxon>
        <taxon>Brassicaceae</taxon>
        <taxon>Camelineae</taxon>
        <taxon>Arabidopsis</taxon>
    </lineage>
</organism>
<reference evidence="3" key="1">
    <citation type="journal article" date="2011" name="Nat. Genet.">
        <title>The Arabidopsis lyrata genome sequence and the basis of rapid genome size change.</title>
        <authorList>
            <person name="Hu T.T."/>
            <person name="Pattyn P."/>
            <person name="Bakker E.G."/>
            <person name="Cao J."/>
            <person name="Cheng J.-F."/>
            <person name="Clark R.M."/>
            <person name="Fahlgren N."/>
            <person name="Fawcett J.A."/>
            <person name="Grimwood J."/>
            <person name="Gundlach H."/>
            <person name="Haberer G."/>
            <person name="Hollister J.D."/>
            <person name="Ossowski S."/>
            <person name="Ottilar R.P."/>
            <person name="Salamov A.A."/>
            <person name="Schneeberger K."/>
            <person name="Spannagl M."/>
            <person name="Wang X."/>
            <person name="Yang L."/>
            <person name="Nasrallah M.E."/>
            <person name="Bergelson J."/>
            <person name="Carrington J.C."/>
            <person name="Gaut B.S."/>
            <person name="Schmutz J."/>
            <person name="Mayer K.F.X."/>
            <person name="Van de Peer Y."/>
            <person name="Grigoriev I.V."/>
            <person name="Nordborg M."/>
            <person name="Weigel D."/>
            <person name="Guo Y.-L."/>
        </authorList>
    </citation>
    <scope>NUCLEOTIDE SEQUENCE [LARGE SCALE GENOMIC DNA]</scope>
    <source>
        <strain evidence="3">cv. MN47</strain>
    </source>
</reference>
<keyword evidence="3" id="KW-1185">Reference proteome</keyword>
<evidence type="ECO:0000313" key="2">
    <source>
        <dbReference type="EMBL" id="EFH38588.1"/>
    </source>
</evidence>
<dbReference type="AlphaFoldDB" id="D7MXZ5"/>
<dbReference type="Gene3D" id="1.25.40.10">
    <property type="entry name" value="Tetratricopeptide repeat domain"/>
    <property type="match status" value="1"/>
</dbReference>
<dbReference type="OrthoDB" id="2019812at2759"/>
<dbReference type="KEGG" id="aly:9298406"/>
<dbReference type="HOGENOM" id="CLU_111433_0_0_1"/>
<dbReference type="Gramene" id="scaffold_68500002.1">
    <property type="protein sequence ID" value="scaffold_68500002.1"/>
    <property type="gene ID" value="scaffold_68500002.1"/>
</dbReference>
<dbReference type="Proteomes" id="UP000008694">
    <property type="component" value="Unassembled WGS sequence"/>
</dbReference>
<feature type="region of interest" description="Disordered" evidence="1">
    <location>
        <begin position="118"/>
        <end position="137"/>
    </location>
</feature>
<evidence type="ECO:0000313" key="3">
    <source>
        <dbReference type="Proteomes" id="UP000008694"/>
    </source>
</evidence>
<dbReference type="EMBL" id="GL349153">
    <property type="protein sequence ID" value="EFH38588.1"/>
    <property type="molecule type" value="Genomic_DNA"/>
</dbReference>
<dbReference type="eggNOG" id="ENOG502QQW1">
    <property type="taxonomic scope" value="Eukaryota"/>
</dbReference>
<sequence>MGKGFKNRTPRKWSQEWEVELAIVLMTKVIELGGIPTIGDCAVILRAALRAPMPSAFLKILQTTHSLGYSFGSPLYDEIITLCLDIGELDAAIAIVADMETTGITVPDQTLDKVISARQSNENPRSEPEEPPSTVSS</sequence>
<protein>
    <recommendedName>
        <fullName evidence="4">Pentatricopeptide repeat-containing protein</fullName>
    </recommendedName>
</protein>
<proteinExistence type="predicted"/>
<name>D7MXZ5_ARALL</name>
<gene>
    <name evidence="2" type="ORF">ARALYDRAFT_920889</name>
</gene>
<evidence type="ECO:0008006" key="4">
    <source>
        <dbReference type="Google" id="ProtNLM"/>
    </source>
</evidence>